<dbReference type="Proteomes" id="UP000186922">
    <property type="component" value="Unassembled WGS sequence"/>
</dbReference>
<evidence type="ECO:0000313" key="1">
    <source>
        <dbReference type="EMBL" id="GAU88364.1"/>
    </source>
</evidence>
<name>A0A1D1UF15_RAMVA</name>
<dbReference type="AlphaFoldDB" id="A0A1D1UF15"/>
<keyword evidence="2" id="KW-1185">Reference proteome</keyword>
<accession>A0A1D1UF15</accession>
<dbReference type="EMBL" id="BDGG01000001">
    <property type="protein sequence ID" value="GAU88364.1"/>
    <property type="molecule type" value="Genomic_DNA"/>
</dbReference>
<gene>
    <name evidence="1" type="primary">RvY_01075</name>
    <name evidence="1" type="synonym">RvY_01075.2</name>
    <name evidence="1" type="ORF">RvY_01075-2</name>
</gene>
<organism evidence="1 2">
    <name type="scientific">Ramazzottius varieornatus</name>
    <name type="common">Water bear</name>
    <name type="synonym">Tardigrade</name>
    <dbReference type="NCBI Taxonomy" id="947166"/>
    <lineage>
        <taxon>Eukaryota</taxon>
        <taxon>Metazoa</taxon>
        <taxon>Ecdysozoa</taxon>
        <taxon>Tardigrada</taxon>
        <taxon>Eutardigrada</taxon>
        <taxon>Parachela</taxon>
        <taxon>Hypsibioidea</taxon>
        <taxon>Ramazzottiidae</taxon>
        <taxon>Ramazzottius</taxon>
    </lineage>
</organism>
<protein>
    <submittedName>
        <fullName evidence="1">Uncharacterized protein</fullName>
    </submittedName>
</protein>
<sequence length="119" mass="13336">MLRRTSGTRSLSMLGLLSKARRDNQGVFTVMWGNWVVFQFYRGCGDIHCTTVPKPEEPFHRPVGLPITNRPVKSFVSCRAAHVILFSSSCCQTICMVLLHVPYVMQSILFPSILCAAFA</sequence>
<comment type="caution">
    <text evidence="1">The sequence shown here is derived from an EMBL/GenBank/DDBJ whole genome shotgun (WGS) entry which is preliminary data.</text>
</comment>
<reference evidence="1 2" key="1">
    <citation type="journal article" date="2016" name="Nat. Commun.">
        <title>Extremotolerant tardigrade genome and improved radiotolerance of human cultured cells by tardigrade-unique protein.</title>
        <authorList>
            <person name="Hashimoto T."/>
            <person name="Horikawa D.D."/>
            <person name="Saito Y."/>
            <person name="Kuwahara H."/>
            <person name="Kozuka-Hata H."/>
            <person name="Shin-I T."/>
            <person name="Minakuchi Y."/>
            <person name="Ohishi K."/>
            <person name="Motoyama A."/>
            <person name="Aizu T."/>
            <person name="Enomoto A."/>
            <person name="Kondo K."/>
            <person name="Tanaka S."/>
            <person name="Hara Y."/>
            <person name="Koshikawa S."/>
            <person name="Sagara H."/>
            <person name="Miura T."/>
            <person name="Yokobori S."/>
            <person name="Miyagawa K."/>
            <person name="Suzuki Y."/>
            <person name="Kubo T."/>
            <person name="Oyama M."/>
            <person name="Kohara Y."/>
            <person name="Fujiyama A."/>
            <person name="Arakawa K."/>
            <person name="Katayama T."/>
            <person name="Toyoda A."/>
            <person name="Kunieda T."/>
        </authorList>
    </citation>
    <scope>NUCLEOTIDE SEQUENCE [LARGE SCALE GENOMIC DNA]</scope>
    <source>
        <strain evidence="1 2">YOKOZUNA-1</strain>
    </source>
</reference>
<proteinExistence type="predicted"/>
<evidence type="ECO:0000313" key="2">
    <source>
        <dbReference type="Proteomes" id="UP000186922"/>
    </source>
</evidence>